<comment type="caution">
    <text evidence="7">The sequence shown here is derived from an EMBL/GenBank/DDBJ whole genome shotgun (WGS) entry which is preliminary data.</text>
</comment>
<organism evidence="7">
    <name type="scientific">Tanacetum cinerariifolium</name>
    <name type="common">Dalmatian daisy</name>
    <name type="synonym">Chrysanthemum cinerariifolium</name>
    <dbReference type="NCBI Taxonomy" id="118510"/>
    <lineage>
        <taxon>Eukaryota</taxon>
        <taxon>Viridiplantae</taxon>
        <taxon>Streptophyta</taxon>
        <taxon>Embryophyta</taxon>
        <taxon>Tracheophyta</taxon>
        <taxon>Spermatophyta</taxon>
        <taxon>Magnoliopsida</taxon>
        <taxon>eudicotyledons</taxon>
        <taxon>Gunneridae</taxon>
        <taxon>Pentapetalae</taxon>
        <taxon>asterids</taxon>
        <taxon>campanulids</taxon>
        <taxon>Asterales</taxon>
        <taxon>Asteraceae</taxon>
        <taxon>Asteroideae</taxon>
        <taxon>Anthemideae</taxon>
        <taxon>Anthemidinae</taxon>
        <taxon>Tanacetum</taxon>
    </lineage>
</organism>
<dbReference type="GO" id="GO:0005634">
    <property type="term" value="C:nucleus"/>
    <property type="evidence" value="ECO:0007669"/>
    <property type="project" value="UniProtKB-SubCell"/>
</dbReference>
<evidence type="ECO:0000256" key="4">
    <source>
        <dbReference type="ARBA" id="ARBA00023163"/>
    </source>
</evidence>
<dbReference type="PROSITE" id="PS50811">
    <property type="entry name" value="WRKY"/>
    <property type="match status" value="1"/>
</dbReference>
<dbReference type="GO" id="GO:0043565">
    <property type="term" value="F:sequence-specific DNA binding"/>
    <property type="evidence" value="ECO:0007669"/>
    <property type="project" value="InterPro"/>
</dbReference>
<evidence type="ECO:0000256" key="2">
    <source>
        <dbReference type="ARBA" id="ARBA00023015"/>
    </source>
</evidence>
<sequence length="202" mass="22491">VVIVKSGKLLLNGPLGVFCTNYGLGGLEKPEMQQMRKHKVKRSMKEPVIGNRLADIPHNKYSWRKYGHELIKGSSHPRKFRHQMIITRSVIRCEVTIQLEVVPYDVCGGLREHRPIGSSLRAVAENKTVGLIGVSHKITSQSCKAESTTESVKELASTPTGVAPKFTESEQLDQKKDLQGLFSIVEIKSKSKKTDEVSAHTF</sequence>
<keyword evidence="4" id="KW-0804">Transcription</keyword>
<feature type="non-terminal residue" evidence="7">
    <location>
        <position position="1"/>
    </location>
</feature>
<accession>A0A699I4L5</accession>
<dbReference type="InterPro" id="IPR036576">
    <property type="entry name" value="WRKY_dom_sf"/>
</dbReference>
<dbReference type="AlphaFoldDB" id="A0A699I4L5"/>
<evidence type="ECO:0000256" key="5">
    <source>
        <dbReference type="ARBA" id="ARBA00023242"/>
    </source>
</evidence>
<dbReference type="SUPFAM" id="SSF118290">
    <property type="entry name" value="WRKY DNA-binding domain"/>
    <property type="match status" value="1"/>
</dbReference>
<dbReference type="GO" id="GO:0003700">
    <property type="term" value="F:DNA-binding transcription factor activity"/>
    <property type="evidence" value="ECO:0007669"/>
    <property type="project" value="InterPro"/>
</dbReference>
<dbReference type="EMBL" id="BKCJ010260064">
    <property type="protein sequence ID" value="GEZ27680.1"/>
    <property type="molecule type" value="Genomic_DNA"/>
</dbReference>
<proteinExistence type="predicted"/>
<keyword evidence="2" id="KW-0805">Transcription regulation</keyword>
<evidence type="ECO:0000313" key="7">
    <source>
        <dbReference type="EMBL" id="GEZ27680.1"/>
    </source>
</evidence>
<dbReference type="InterPro" id="IPR003657">
    <property type="entry name" value="WRKY_dom"/>
</dbReference>
<evidence type="ECO:0000256" key="3">
    <source>
        <dbReference type="ARBA" id="ARBA00023125"/>
    </source>
</evidence>
<dbReference type="Pfam" id="PF03106">
    <property type="entry name" value="WRKY"/>
    <property type="match status" value="1"/>
</dbReference>
<protein>
    <submittedName>
        <fullName evidence="7">Probable WRKY transcription factor 21</fullName>
    </submittedName>
</protein>
<name>A0A699I4L5_TANCI</name>
<evidence type="ECO:0000259" key="6">
    <source>
        <dbReference type="PROSITE" id="PS50811"/>
    </source>
</evidence>
<gene>
    <name evidence="7" type="ORF">Tci_499653</name>
</gene>
<dbReference type="Gene3D" id="2.20.25.80">
    <property type="entry name" value="WRKY domain"/>
    <property type="match status" value="1"/>
</dbReference>
<keyword evidence="3" id="KW-0238">DNA-binding</keyword>
<keyword evidence="5" id="KW-0539">Nucleus</keyword>
<evidence type="ECO:0000256" key="1">
    <source>
        <dbReference type="ARBA" id="ARBA00004123"/>
    </source>
</evidence>
<feature type="domain" description="WRKY" evidence="6">
    <location>
        <begin position="52"/>
        <end position="105"/>
    </location>
</feature>
<comment type="subcellular location">
    <subcellularLocation>
        <location evidence="1">Nucleus</location>
    </subcellularLocation>
</comment>
<reference evidence="7" key="1">
    <citation type="journal article" date="2019" name="Sci. Rep.">
        <title>Draft genome of Tanacetum cinerariifolium, the natural source of mosquito coil.</title>
        <authorList>
            <person name="Yamashiro T."/>
            <person name="Shiraishi A."/>
            <person name="Satake H."/>
            <person name="Nakayama K."/>
        </authorList>
    </citation>
    <scope>NUCLEOTIDE SEQUENCE</scope>
</reference>